<evidence type="ECO:0008006" key="3">
    <source>
        <dbReference type="Google" id="ProtNLM"/>
    </source>
</evidence>
<sequence length="159" mass="18375">MRLENTGLDGLMLDFKPLTELLENNGFILGGSWDYERVTYDYKMEAPEKNITYYIRIQGFAVEGDVDKGDAVITLMTPLLGRHYYPHGIEYGEEEGFSSGTIERAHQLIQKVVEPAEKYHNQVPEHIVLDKLKNWAKENNNQEILDKMKELSNNPDNRN</sequence>
<gene>
    <name evidence="1" type="ORF">E4663_08580</name>
</gene>
<comment type="caution">
    <text evidence="1">The sequence shown here is derived from an EMBL/GenBank/DDBJ whole genome shotgun (WGS) entry which is preliminary data.</text>
</comment>
<protein>
    <recommendedName>
        <fullName evidence="3">YugN-like family protein</fullName>
    </recommendedName>
</protein>
<reference evidence="1 2" key="1">
    <citation type="journal article" date="2003" name="Int. J. Syst. Evol. Microbiol.">
        <title>Halobacillus salinus sp. nov., isolated from a salt lake on the coast of the East Sea in Korea.</title>
        <authorList>
            <person name="Yoon J.H."/>
            <person name="Kang K.H."/>
            <person name="Park Y.H."/>
        </authorList>
    </citation>
    <scope>NUCLEOTIDE SEQUENCE [LARGE SCALE GENOMIC DNA]</scope>
    <source>
        <strain evidence="1 2">HSL-3</strain>
    </source>
</reference>
<name>A0A4Z0H7Y3_9BACI</name>
<dbReference type="OrthoDB" id="2679642at2"/>
<dbReference type="AlphaFoldDB" id="A0A4Z0H7Y3"/>
<dbReference type="Proteomes" id="UP000297982">
    <property type="component" value="Unassembled WGS sequence"/>
</dbReference>
<evidence type="ECO:0000313" key="1">
    <source>
        <dbReference type="EMBL" id="TGB05035.1"/>
    </source>
</evidence>
<organism evidence="1 2">
    <name type="scientific">Halobacillus salinus</name>
    <dbReference type="NCBI Taxonomy" id="192814"/>
    <lineage>
        <taxon>Bacteria</taxon>
        <taxon>Bacillati</taxon>
        <taxon>Bacillota</taxon>
        <taxon>Bacilli</taxon>
        <taxon>Bacillales</taxon>
        <taxon>Bacillaceae</taxon>
        <taxon>Halobacillus</taxon>
    </lineage>
</organism>
<dbReference type="InterPro" id="IPR036491">
    <property type="entry name" value="YugN-like_sf"/>
</dbReference>
<dbReference type="RefSeq" id="WP_079480403.1">
    <property type="nucleotide sequence ID" value="NZ_FVYZ01000004.1"/>
</dbReference>
<dbReference type="InterPro" id="IPR014967">
    <property type="entry name" value="Uncharacterised_YugN-like"/>
</dbReference>
<proteinExistence type="predicted"/>
<dbReference type="STRING" id="192814.GCA_900166575_02055"/>
<dbReference type="Gene3D" id="3.30.310.100">
    <property type="entry name" value="YugN-like"/>
    <property type="match status" value="1"/>
</dbReference>
<dbReference type="EMBL" id="SRJC01000001">
    <property type="protein sequence ID" value="TGB05035.1"/>
    <property type="molecule type" value="Genomic_DNA"/>
</dbReference>
<evidence type="ECO:0000313" key="2">
    <source>
        <dbReference type="Proteomes" id="UP000297982"/>
    </source>
</evidence>
<keyword evidence="2" id="KW-1185">Reference proteome</keyword>
<accession>A0A4Z0H7Y3</accession>
<dbReference type="Pfam" id="PF08868">
    <property type="entry name" value="YugN"/>
    <property type="match status" value="1"/>
</dbReference>
<dbReference type="SUPFAM" id="SSF160755">
    <property type="entry name" value="YugN-like"/>
    <property type="match status" value="1"/>
</dbReference>